<reference evidence="4 7" key="1">
    <citation type="submission" date="2021-06" db="EMBL/GenBank/DDBJ databases">
        <title>Collection of gut derived symbiotic bacterial strains cultured from healthy donors.</title>
        <authorList>
            <person name="Lin H."/>
            <person name="Littmann E."/>
            <person name="Pamer E.G."/>
        </authorList>
    </citation>
    <scope>NUCLEOTIDE SEQUENCE</scope>
    <source>
        <strain evidence="5 7">MSK.21.70</strain>
        <strain evidence="4">MSK.21.82</strain>
    </source>
</reference>
<dbReference type="PROSITE" id="PS00211">
    <property type="entry name" value="ABC_TRANSPORTER_1"/>
    <property type="match status" value="1"/>
</dbReference>
<evidence type="ECO:0000313" key="5">
    <source>
        <dbReference type="EMBL" id="MBV3392599.1"/>
    </source>
</evidence>
<organism evidence="4 6">
    <name type="scientific">Catenibacterium mitsuokai</name>
    <dbReference type="NCBI Taxonomy" id="100886"/>
    <lineage>
        <taxon>Bacteria</taxon>
        <taxon>Bacillati</taxon>
        <taxon>Bacillota</taxon>
        <taxon>Erysipelotrichia</taxon>
        <taxon>Erysipelotrichales</taxon>
        <taxon>Coprobacillaceae</taxon>
        <taxon>Catenibacterium</taxon>
    </lineage>
</organism>
<feature type="domain" description="ABC transporter" evidence="3">
    <location>
        <begin position="5"/>
        <end position="215"/>
    </location>
</feature>
<dbReference type="InterPro" id="IPR003439">
    <property type="entry name" value="ABC_transporter-like_ATP-bd"/>
</dbReference>
<name>A0AAW4MVM9_9FIRM</name>
<accession>A0AAW4MVM9</accession>
<sequence>MKTLIKVDHLHLGYDNQEVINDLSFDINQGDFITVLGQNGAGKSTLIKGLLGLIKPMEGQITYYLNEREIGYMPQETKVDRHFPASVYEIVLSGALNRVGYRPFFNSKEKKLAVECLKTLHIENLKNNSFGELSGGQRQKVLLARALCATRECLVLDEPSNNLDYDSKEEFYTVLKELHQKRLTIIMITHDLASHEVIGNKILHLDKNNYRMEEVK</sequence>
<dbReference type="PANTHER" id="PTHR42734">
    <property type="entry name" value="METAL TRANSPORT SYSTEM ATP-BINDING PROTEIN TM_0124-RELATED"/>
    <property type="match status" value="1"/>
</dbReference>
<keyword evidence="2" id="KW-0813">Transport</keyword>
<proteinExistence type="inferred from homology"/>
<keyword evidence="4" id="KW-0067">ATP-binding</keyword>
<dbReference type="InterPro" id="IPR017871">
    <property type="entry name" value="ABC_transporter-like_CS"/>
</dbReference>
<comment type="caution">
    <text evidence="4">The sequence shown here is derived from an EMBL/GenBank/DDBJ whole genome shotgun (WGS) entry which is preliminary data.</text>
</comment>
<dbReference type="GO" id="GO:0005524">
    <property type="term" value="F:ATP binding"/>
    <property type="evidence" value="ECO:0007669"/>
    <property type="project" value="UniProtKB-KW"/>
</dbReference>
<dbReference type="Proteomes" id="UP001197492">
    <property type="component" value="Unassembled WGS sequence"/>
</dbReference>
<evidence type="ECO:0000259" key="3">
    <source>
        <dbReference type="PROSITE" id="PS50893"/>
    </source>
</evidence>
<evidence type="ECO:0000313" key="6">
    <source>
        <dbReference type="Proteomes" id="UP001196408"/>
    </source>
</evidence>
<evidence type="ECO:0000256" key="2">
    <source>
        <dbReference type="ARBA" id="ARBA00022448"/>
    </source>
</evidence>
<evidence type="ECO:0000313" key="7">
    <source>
        <dbReference type="Proteomes" id="UP001197492"/>
    </source>
</evidence>
<evidence type="ECO:0000256" key="1">
    <source>
        <dbReference type="ARBA" id="ARBA00005417"/>
    </source>
</evidence>
<dbReference type="PANTHER" id="PTHR42734:SF17">
    <property type="entry name" value="METAL TRANSPORT SYSTEM ATP-BINDING PROTEIN TM_0124-RELATED"/>
    <property type="match status" value="1"/>
</dbReference>
<dbReference type="InterPro" id="IPR050153">
    <property type="entry name" value="Metal_Ion_Import_ABC"/>
</dbReference>
<dbReference type="AlphaFoldDB" id="A0AAW4MVM9"/>
<comment type="similarity">
    <text evidence="1">Belongs to the ABC transporter superfamily.</text>
</comment>
<dbReference type="EMBL" id="JAHOEF010000042">
    <property type="protein sequence ID" value="MBV3383009.1"/>
    <property type="molecule type" value="Genomic_DNA"/>
</dbReference>
<dbReference type="Proteomes" id="UP001196408">
    <property type="component" value="Unassembled WGS sequence"/>
</dbReference>
<gene>
    <name evidence="4" type="ORF">KSV97_07215</name>
    <name evidence="5" type="ORF">KSW06_04870</name>
</gene>
<dbReference type="InterPro" id="IPR003593">
    <property type="entry name" value="AAA+_ATPase"/>
</dbReference>
<evidence type="ECO:0000313" key="4">
    <source>
        <dbReference type="EMBL" id="MBV3383009.1"/>
    </source>
</evidence>
<dbReference type="GO" id="GO:0016887">
    <property type="term" value="F:ATP hydrolysis activity"/>
    <property type="evidence" value="ECO:0007669"/>
    <property type="project" value="InterPro"/>
</dbReference>
<protein>
    <submittedName>
        <fullName evidence="4">Metal ABC transporter ATP-binding protein</fullName>
    </submittedName>
</protein>
<keyword evidence="4" id="KW-0547">Nucleotide-binding</keyword>
<dbReference type="EMBL" id="JAHOEL010000022">
    <property type="protein sequence ID" value="MBV3392599.1"/>
    <property type="molecule type" value="Genomic_DNA"/>
</dbReference>
<dbReference type="SMART" id="SM00382">
    <property type="entry name" value="AAA"/>
    <property type="match status" value="1"/>
</dbReference>
<dbReference type="Pfam" id="PF00005">
    <property type="entry name" value="ABC_tran"/>
    <property type="match status" value="1"/>
</dbReference>
<dbReference type="PROSITE" id="PS50893">
    <property type="entry name" value="ABC_TRANSPORTER_2"/>
    <property type="match status" value="1"/>
</dbReference>
<keyword evidence="7" id="KW-1185">Reference proteome</keyword>
<dbReference type="RefSeq" id="WP_217747803.1">
    <property type="nucleotide sequence ID" value="NZ_JAHOEB010000022.1"/>
</dbReference>